<name>A0A3L6PK93_PANMI</name>
<dbReference type="PANTHER" id="PTHR48046">
    <property type="entry name" value="UDP-GLYCOSYLTRANSFERASE 72E1"/>
    <property type="match status" value="1"/>
</dbReference>
<proteinExistence type="predicted"/>
<keyword evidence="1" id="KW-0328">Glycosyltransferase</keyword>
<dbReference type="Gene3D" id="3.40.50.2000">
    <property type="entry name" value="Glycogen Phosphorylase B"/>
    <property type="match status" value="2"/>
</dbReference>
<dbReference type="SUPFAM" id="SSF53756">
    <property type="entry name" value="UDP-Glycosyltransferase/glycogen phosphorylase"/>
    <property type="match status" value="1"/>
</dbReference>
<dbReference type="GO" id="GO:0016757">
    <property type="term" value="F:glycosyltransferase activity"/>
    <property type="evidence" value="ECO:0007669"/>
    <property type="project" value="UniProtKB-KW"/>
</dbReference>
<protein>
    <submittedName>
        <fullName evidence="2">Uncharacterized protein</fullName>
    </submittedName>
</protein>
<dbReference type="EMBL" id="PQIB02000016">
    <property type="protein sequence ID" value="RLM60244.1"/>
    <property type="molecule type" value="Genomic_DNA"/>
</dbReference>
<evidence type="ECO:0000313" key="2">
    <source>
        <dbReference type="EMBL" id="RLM60244.1"/>
    </source>
</evidence>
<gene>
    <name evidence="2" type="ORF">C2845_PM14G16040</name>
</gene>
<dbReference type="PANTHER" id="PTHR48046:SF1">
    <property type="entry name" value="GLYCOSYLTRANSFERASE-RELATED"/>
    <property type="match status" value="1"/>
</dbReference>
<reference evidence="3" key="1">
    <citation type="journal article" date="2019" name="Nat. Commun.">
        <title>The genome of broomcorn millet.</title>
        <authorList>
            <person name="Zou C."/>
            <person name="Miki D."/>
            <person name="Li D."/>
            <person name="Tang Q."/>
            <person name="Xiao L."/>
            <person name="Rajput S."/>
            <person name="Deng P."/>
            <person name="Jia W."/>
            <person name="Huang R."/>
            <person name="Zhang M."/>
            <person name="Sun Y."/>
            <person name="Hu J."/>
            <person name="Fu X."/>
            <person name="Schnable P.S."/>
            <person name="Li F."/>
            <person name="Zhang H."/>
            <person name="Feng B."/>
            <person name="Zhu X."/>
            <person name="Liu R."/>
            <person name="Schnable J.C."/>
            <person name="Zhu J.-K."/>
            <person name="Zhang H."/>
        </authorList>
    </citation>
    <scope>NUCLEOTIDE SEQUENCE [LARGE SCALE GENOMIC DNA]</scope>
</reference>
<sequence length="299" mass="33065">MRWRVLLLRSPCMGHLIPFAELSRRLVADHGLAATLLFAAATSPPSTPVGVRAMHAVIFSVPRIREVVRSLAAAAPLAALVVDMIGTPARRVAAELGVPSYVFFTSPWMTLSLFLRLPKLDATRSEEHRDATEPICLPGYALIHAHEPPRSMLADRSSESYTGLLAMAKEVRVVDGILVNTFRDLEPALGDGLEGLEVPIHPVGPLVLTRLVAVDRDHECLRWLDQQPRRSVVYVSFGSGGTLTWQKTAELALGLEFSHRRFIWVVKKPHQDTSSGLLLKKKRLQWITCLRVSLRGQVG</sequence>
<keyword evidence="3" id="KW-1185">Reference proteome</keyword>
<evidence type="ECO:0000313" key="3">
    <source>
        <dbReference type="Proteomes" id="UP000275267"/>
    </source>
</evidence>
<keyword evidence="1" id="KW-0808">Transferase</keyword>
<organism evidence="2 3">
    <name type="scientific">Panicum miliaceum</name>
    <name type="common">Proso millet</name>
    <name type="synonym">Broomcorn millet</name>
    <dbReference type="NCBI Taxonomy" id="4540"/>
    <lineage>
        <taxon>Eukaryota</taxon>
        <taxon>Viridiplantae</taxon>
        <taxon>Streptophyta</taxon>
        <taxon>Embryophyta</taxon>
        <taxon>Tracheophyta</taxon>
        <taxon>Spermatophyta</taxon>
        <taxon>Magnoliopsida</taxon>
        <taxon>Liliopsida</taxon>
        <taxon>Poales</taxon>
        <taxon>Poaceae</taxon>
        <taxon>PACMAD clade</taxon>
        <taxon>Panicoideae</taxon>
        <taxon>Panicodae</taxon>
        <taxon>Paniceae</taxon>
        <taxon>Panicinae</taxon>
        <taxon>Panicum</taxon>
        <taxon>Panicum sect. Panicum</taxon>
    </lineage>
</organism>
<accession>A0A3L6PK93</accession>
<dbReference type="OrthoDB" id="694238at2759"/>
<dbReference type="STRING" id="4540.A0A3L6PK93"/>
<dbReference type="AlphaFoldDB" id="A0A3L6PK93"/>
<comment type="caution">
    <text evidence="2">The sequence shown here is derived from an EMBL/GenBank/DDBJ whole genome shotgun (WGS) entry which is preliminary data.</text>
</comment>
<evidence type="ECO:0000256" key="1">
    <source>
        <dbReference type="ARBA" id="ARBA00022676"/>
    </source>
</evidence>
<dbReference type="Proteomes" id="UP000275267">
    <property type="component" value="Unassembled WGS sequence"/>
</dbReference>